<dbReference type="PANTHER" id="PTHR43673">
    <property type="entry name" value="NAD(P)H NITROREDUCTASE YDGI-RELATED"/>
    <property type="match status" value="1"/>
</dbReference>
<dbReference type="InterPro" id="IPR033878">
    <property type="entry name" value="NfsB-like"/>
</dbReference>
<dbReference type="Proteomes" id="UP000244948">
    <property type="component" value="Unassembled WGS sequence"/>
</dbReference>
<organism evidence="5 6">
    <name type="scientific">Ignatzschineria indica</name>
    <dbReference type="NCBI Taxonomy" id="472583"/>
    <lineage>
        <taxon>Bacteria</taxon>
        <taxon>Pseudomonadati</taxon>
        <taxon>Pseudomonadota</taxon>
        <taxon>Gammaproteobacteria</taxon>
        <taxon>Cardiobacteriales</taxon>
        <taxon>Ignatzschineriaceae</taxon>
        <taxon>Ignatzschineria</taxon>
    </lineage>
</organism>
<proteinExistence type="inferred from homology"/>
<evidence type="ECO:0000256" key="3">
    <source>
        <dbReference type="ARBA" id="ARBA00023002"/>
    </source>
</evidence>
<keyword evidence="6" id="KW-1185">Reference proteome</keyword>
<name>A0A2U2ANK7_9GAMM</name>
<dbReference type="Gene3D" id="3.40.109.10">
    <property type="entry name" value="NADH Oxidase"/>
    <property type="match status" value="1"/>
</dbReference>
<sequence length="215" mass="24874">MKFVAEISENRYTCKAYDPHKKIPKEAMEHLYSVLRNSPSSVNSQPWHFLVLESDEAKERVLPAIFEFNQPRVKDASHVVIFLARNEMPRSYLTKIVDQEESDQRFPEEGMKEANDKGRQYFVDLNSDSAEMLHQWQDRQVYIALGNLLFAAAAIEIDSTPIEGFDPKKLDEIFNLKEKGFRSVVIASLGYRSPDDFNAKLPKSRLPFKELFTIL</sequence>
<protein>
    <submittedName>
        <fullName evidence="5">Oxygen-insensitive NAD(P)H nitroreductase</fullName>
    </submittedName>
</protein>
<evidence type="ECO:0000256" key="1">
    <source>
        <dbReference type="ARBA" id="ARBA00007118"/>
    </source>
</evidence>
<reference evidence="5 6" key="1">
    <citation type="journal article" date="2018" name="Genome Announc.">
        <title>Ignatzschineria cameli sp. nov., isolated from necrotic foot tissue of dromedaries (Camelus dromedarius) and associated maggots (Wohlfahrtia species) in Dubai.</title>
        <authorList>
            <person name="Tsang C.C."/>
            <person name="Tang J.Y."/>
            <person name="Fong J.Y."/>
            <person name="Kinne J."/>
            <person name="Lee H.H."/>
            <person name="Joseph M."/>
            <person name="Jose S."/>
            <person name="Schuster R.K."/>
            <person name="Tang Y."/>
            <person name="Sivakumar S."/>
            <person name="Chen J.H."/>
            <person name="Teng J.L."/>
            <person name="Lau S.K."/>
            <person name="Wernery U."/>
            <person name="Woo P.C."/>
        </authorList>
    </citation>
    <scope>NUCLEOTIDE SEQUENCE [LARGE SCALE GENOMIC DNA]</scope>
    <source>
        <strain evidence="5 6">KCTC 22643</strain>
    </source>
</reference>
<keyword evidence="2" id="KW-0521">NADP</keyword>
<dbReference type="InterPro" id="IPR000415">
    <property type="entry name" value="Nitroreductase-like"/>
</dbReference>
<dbReference type="Pfam" id="PF00881">
    <property type="entry name" value="Nitroreductase"/>
    <property type="match status" value="1"/>
</dbReference>
<dbReference type="InterPro" id="IPR029479">
    <property type="entry name" value="Nitroreductase"/>
</dbReference>
<comment type="similarity">
    <text evidence="1">Belongs to the nitroreductase family.</text>
</comment>
<dbReference type="NCBIfam" id="NF008275">
    <property type="entry name" value="PRK11053.1"/>
    <property type="match status" value="1"/>
</dbReference>
<dbReference type="PANTHER" id="PTHR43673:SF10">
    <property type="entry name" value="NADH DEHYDROGENASE_NAD(P)H NITROREDUCTASE XCC3605-RELATED"/>
    <property type="match status" value="1"/>
</dbReference>
<dbReference type="RefSeq" id="WP_109235927.1">
    <property type="nucleotide sequence ID" value="NZ_BMXZ01000001.1"/>
</dbReference>
<comment type="caution">
    <text evidence="5">The sequence shown here is derived from an EMBL/GenBank/DDBJ whole genome shotgun (WGS) entry which is preliminary data.</text>
</comment>
<dbReference type="EMBL" id="QEWR01000002">
    <property type="protein sequence ID" value="PWD84793.1"/>
    <property type="molecule type" value="Genomic_DNA"/>
</dbReference>
<keyword evidence="3" id="KW-0560">Oxidoreductase</keyword>
<feature type="domain" description="Nitroreductase" evidence="4">
    <location>
        <begin position="10"/>
        <end position="191"/>
    </location>
</feature>
<evidence type="ECO:0000256" key="2">
    <source>
        <dbReference type="ARBA" id="ARBA00022857"/>
    </source>
</evidence>
<evidence type="ECO:0000313" key="5">
    <source>
        <dbReference type="EMBL" id="PWD84793.1"/>
    </source>
</evidence>
<accession>A0A2U2ANK7</accession>
<dbReference type="SUPFAM" id="SSF55469">
    <property type="entry name" value="FMN-dependent nitroreductase-like"/>
    <property type="match status" value="1"/>
</dbReference>
<dbReference type="GO" id="GO:0016491">
    <property type="term" value="F:oxidoreductase activity"/>
    <property type="evidence" value="ECO:0007669"/>
    <property type="project" value="UniProtKB-KW"/>
</dbReference>
<evidence type="ECO:0000259" key="4">
    <source>
        <dbReference type="Pfam" id="PF00881"/>
    </source>
</evidence>
<evidence type="ECO:0000313" key="6">
    <source>
        <dbReference type="Proteomes" id="UP000244948"/>
    </source>
</evidence>
<dbReference type="AlphaFoldDB" id="A0A2U2ANK7"/>
<dbReference type="CDD" id="cd02149">
    <property type="entry name" value="NfsB-like"/>
    <property type="match status" value="1"/>
</dbReference>
<gene>
    <name evidence="5" type="ORF">DC082_04500</name>
</gene>